<evidence type="ECO:0000313" key="1">
    <source>
        <dbReference type="EMBL" id="KAJ2974562.1"/>
    </source>
</evidence>
<comment type="caution">
    <text evidence="1">The sequence shown here is derived from an EMBL/GenBank/DDBJ whole genome shotgun (WGS) entry which is preliminary data.</text>
</comment>
<accession>A0ACC1N5P2</accession>
<dbReference type="Proteomes" id="UP001143910">
    <property type="component" value="Unassembled WGS sequence"/>
</dbReference>
<gene>
    <name evidence="1" type="ORF">NQ176_g5989</name>
</gene>
<protein>
    <submittedName>
        <fullName evidence="1">Uncharacterized protein</fullName>
    </submittedName>
</protein>
<organism evidence="1 2">
    <name type="scientific">Zarea fungicola</name>
    <dbReference type="NCBI Taxonomy" id="93591"/>
    <lineage>
        <taxon>Eukaryota</taxon>
        <taxon>Fungi</taxon>
        <taxon>Dikarya</taxon>
        <taxon>Ascomycota</taxon>
        <taxon>Pezizomycotina</taxon>
        <taxon>Sordariomycetes</taxon>
        <taxon>Hypocreomycetidae</taxon>
        <taxon>Hypocreales</taxon>
        <taxon>Cordycipitaceae</taxon>
        <taxon>Zarea</taxon>
    </lineage>
</organism>
<sequence>MSLSNSQIQKSASRFDKAGVAQPFPGNTVLIRVVAGSRLHKKLQSLVAVLTSALPEDKIAWLPAASWHITLAGGVCEFLRDETRWPPGQSARPLKECTSSFAELLACEGVELERRGLGPPYAMRTQGLQLFGKTIWVTFTGSTDEEELRLRSLKNRIADTLGFRHPNHAEYAWHVSLAYLLEESCAGEEEDILSTLRPAIAASEEIYDFGPAEFCTFKDMASYETVCTIGSD</sequence>
<proteinExistence type="predicted"/>
<dbReference type="EMBL" id="JANJQO010000815">
    <property type="protein sequence ID" value="KAJ2974562.1"/>
    <property type="molecule type" value="Genomic_DNA"/>
</dbReference>
<name>A0ACC1N5P2_9HYPO</name>
<reference evidence="1" key="1">
    <citation type="submission" date="2022-08" db="EMBL/GenBank/DDBJ databases">
        <title>Genome Sequence of Lecanicillium fungicola.</title>
        <authorList>
            <person name="Buettner E."/>
        </authorList>
    </citation>
    <scope>NUCLEOTIDE SEQUENCE</scope>
    <source>
        <strain evidence="1">Babe33</strain>
    </source>
</reference>
<keyword evidence="2" id="KW-1185">Reference proteome</keyword>
<evidence type="ECO:0000313" key="2">
    <source>
        <dbReference type="Proteomes" id="UP001143910"/>
    </source>
</evidence>